<dbReference type="RefSeq" id="WP_073905193.1">
    <property type="nucleotide sequence ID" value="NZ_AP027452.1"/>
</dbReference>
<dbReference type="InterPro" id="IPR050679">
    <property type="entry name" value="Bact_HTH_transcr_reg"/>
</dbReference>
<dbReference type="Gene3D" id="3.40.1410.10">
    <property type="entry name" value="Chorismate lyase-like"/>
    <property type="match status" value="1"/>
</dbReference>
<dbReference type="GO" id="GO:0045892">
    <property type="term" value="P:negative regulation of DNA-templated transcription"/>
    <property type="evidence" value="ECO:0007669"/>
    <property type="project" value="TreeGrafter"/>
</dbReference>
<dbReference type="InterPro" id="IPR000524">
    <property type="entry name" value="Tscrpt_reg_HTH_GntR"/>
</dbReference>
<dbReference type="SMART" id="SM00345">
    <property type="entry name" value="HTH_GNTR"/>
    <property type="match status" value="1"/>
</dbReference>
<reference evidence="5" key="1">
    <citation type="submission" date="2023-03" db="EMBL/GenBank/DDBJ databases">
        <title>Draft genome sequence of a Mycolicibacterium mageritense strain H4_3_1 isolated from a hybrid biological-inorganic system reactor.</title>
        <authorList>
            <person name="Feng X."/>
            <person name="Kazama D."/>
            <person name="Sato K."/>
            <person name="Kobayashi H."/>
        </authorList>
    </citation>
    <scope>NUCLEOTIDE SEQUENCE</scope>
    <source>
        <strain evidence="5">H4_3_1</strain>
    </source>
</reference>
<evidence type="ECO:0000256" key="3">
    <source>
        <dbReference type="ARBA" id="ARBA00023163"/>
    </source>
</evidence>
<dbReference type="SUPFAM" id="SSF64288">
    <property type="entry name" value="Chorismate lyase-like"/>
    <property type="match status" value="1"/>
</dbReference>
<sequence length="238" mass="26566">MVDEGPRYQSIANLLQQELALMEPGTQVSSEHELAKRFGMNRLTAKAVLEELERRYVVRRSQGKGTFVARRLPYVVSSNSSPSWSTSVRAAGGTPGIATVSVRERPASQGLADQLKIDKGQRVFVVVRRRFVDGLIAGCTTSYMPGDLLPRFRSRLSDEASLYEVLAEHYGIEPVRAWAKVELRPAPADIAMQLELRGAPMVHRLSALLEDPRLGRVIEFGETWLRPDAVDLVIELKR</sequence>
<dbReference type="InterPro" id="IPR036390">
    <property type="entry name" value="WH_DNA-bd_sf"/>
</dbReference>
<dbReference type="InterPro" id="IPR011663">
    <property type="entry name" value="UTRA"/>
</dbReference>
<evidence type="ECO:0000256" key="1">
    <source>
        <dbReference type="ARBA" id="ARBA00023015"/>
    </source>
</evidence>
<protein>
    <submittedName>
        <fullName evidence="5">HTH-type transcriptional repressor DasR</fullName>
    </submittedName>
</protein>
<dbReference type="AlphaFoldDB" id="A0AAI8TUV1"/>
<evidence type="ECO:0000313" key="5">
    <source>
        <dbReference type="EMBL" id="BDY28967.1"/>
    </source>
</evidence>
<keyword evidence="2" id="KW-0238">DNA-binding</keyword>
<dbReference type="GO" id="GO:0003677">
    <property type="term" value="F:DNA binding"/>
    <property type="evidence" value="ECO:0007669"/>
    <property type="project" value="UniProtKB-KW"/>
</dbReference>
<dbReference type="SUPFAM" id="SSF46785">
    <property type="entry name" value="Winged helix' DNA-binding domain"/>
    <property type="match status" value="1"/>
</dbReference>
<proteinExistence type="predicted"/>
<dbReference type="InterPro" id="IPR036388">
    <property type="entry name" value="WH-like_DNA-bd_sf"/>
</dbReference>
<dbReference type="PANTHER" id="PTHR44846:SF1">
    <property type="entry name" value="MANNOSYL-D-GLYCERATE TRANSPORT_METABOLISM SYSTEM REPRESSOR MNGR-RELATED"/>
    <property type="match status" value="1"/>
</dbReference>
<dbReference type="CDD" id="cd07377">
    <property type="entry name" value="WHTH_GntR"/>
    <property type="match status" value="1"/>
</dbReference>
<organism evidence="5 6">
    <name type="scientific">Mycolicibacterium mageritense</name>
    <name type="common">Mycobacterium mageritense</name>
    <dbReference type="NCBI Taxonomy" id="53462"/>
    <lineage>
        <taxon>Bacteria</taxon>
        <taxon>Bacillati</taxon>
        <taxon>Actinomycetota</taxon>
        <taxon>Actinomycetes</taxon>
        <taxon>Mycobacteriales</taxon>
        <taxon>Mycobacteriaceae</taxon>
        <taxon>Mycolicibacterium</taxon>
    </lineage>
</organism>
<evidence type="ECO:0000259" key="4">
    <source>
        <dbReference type="PROSITE" id="PS50949"/>
    </source>
</evidence>
<dbReference type="PROSITE" id="PS50949">
    <property type="entry name" value="HTH_GNTR"/>
    <property type="match status" value="1"/>
</dbReference>
<name>A0AAI8TUV1_MYCME</name>
<gene>
    <name evidence="5" type="primary">dasR_1</name>
    <name evidence="5" type="ORF">hbim_02903</name>
</gene>
<evidence type="ECO:0000256" key="2">
    <source>
        <dbReference type="ARBA" id="ARBA00023125"/>
    </source>
</evidence>
<dbReference type="SMART" id="SM00866">
    <property type="entry name" value="UTRA"/>
    <property type="match status" value="1"/>
</dbReference>
<accession>A0AAI8TUV1</accession>
<evidence type="ECO:0000313" key="6">
    <source>
        <dbReference type="Proteomes" id="UP001241092"/>
    </source>
</evidence>
<dbReference type="GO" id="GO:0003700">
    <property type="term" value="F:DNA-binding transcription factor activity"/>
    <property type="evidence" value="ECO:0007669"/>
    <property type="project" value="InterPro"/>
</dbReference>
<dbReference type="PANTHER" id="PTHR44846">
    <property type="entry name" value="MANNOSYL-D-GLYCERATE TRANSPORT/METABOLISM SYSTEM REPRESSOR MNGR-RELATED"/>
    <property type="match status" value="1"/>
</dbReference>
<dbReference type="InterPro" id="IPR028978">
    <property type="entry name" value="Chorismate_lyase_/UTRA_dom_sf"/>
</dbReference>
<keyword evidence="1" id="KW-0805">Transcription regulation</keyword>
<dbReference type="EMBL" id="AP027452">
    <property type="protein sequence ID" value="BDY28967.1"/>
    <property type="molecule type" value="Genomic_DNA"/>
</dbReference>
<keyword evidence="3" id="KW-0804">Transcription</keyword>
<feature type="domain" description="HTH gntR-type" evidence="4">
    <location>
        <begin position="5"/>
        <end position="71"/>
    </location>
</feature>
<dbReference type="Pfam" id="PF00392">
    <property type="entry name" value="GntR"/>
    <property type="match status" value="1"/>
</dbReference>
<dbReference type="Pfam" id="PF07702">
    <property type="entry name" value="UTRA"/>
    <property type="match status" value="1"/>
</dbReference>
<dbReference type="Proteomes" id="UP001241092">
    <property type="component" value="Chromosome"/>
</dbReference>
<dbReference type="Gene3D" id="1.10.10.10">
    <property type="entry name" value="Winged helix-like DNA-binding domain superfamily/Winged helix DNA-binding domain"/>
    <property type="match status" value="1"/>
</dbReference>